<evidence type="ECO:0000259" key="7">
    <source>
        <dbReference type="Pfam" id="PF06862"/>
    </source>
</evidence>
<dbReference type="EMBL" id="VCGU01000008">
    <property type="protein sequence ID" value="TRY72457.1"/>
    <property type="molecule type" value="Genomic_DNA"/>
</dbReference>
<dbReference type="FunFam" id="3.40.50.300:FF:001559">
    <property type="entry name" value="U3 small nucleolar RNA-associated protein 25"/>
    <property type="match status" value="1"/>
</dbReference>
<dbReference type="STRING" id="6832.A0A553P446"/>
<feature type="region of interest" description="Disordered" evidence="6">
    <location>
        <begin position="1"/>
        <end position="96"/>
    </location>
</feature>
<sequence length="693" mass="78874">MRGRGRGMKRARPGRAGGRGGGGTPGSKPKRSKQFWAQRKTAQITAIPGQSDAENESSSSDEETPRPDEPEAEPTQTNQSEPELDDDEAIGTPQDPFVARIEREIPTSLTQVIKTKRYQTQSQYFKHLGRLAVQPPQWTPQTSPHNQSPGLLSAEDDPSHEALLQAQNRLVQAAARQPQDRSLKGLCVKPQLKRNVASANPVRSDPESQYDLSPWQSELFHLFNSYRDVSYGERTLAQGPSLRFAYTLHALNHLLKARAQILTNNAILAKDDQAATQSGDGFRDQGLCRPRVLIVVPFRDSALQIVKLMGQLLFGSDHGGKIGNRTRFEQEFDAESPTRRNKPDDFYDTFTGNVDDEFKIGIAVTKKSLKLYTDFYASDIIIASPLGLRMVIGGLGDEKMDYDFLNSIELLIMDQIDVFAMQNWEHVIHFLEHMHRQPQKSRDVDFSRIRMWSLNKLAPFYRQTLLFSQVLMPEMNTILNKYCMNYAGRVKVSNPIVGGSIRQVVVSVPMVFHRFESSSPVEAVEDRFNYFTNKVLPEYKKDLMYHTAIVVPSYFDYVKVRNWFKKSDLDFLEICEYTKDGKVAKARDLFFHSDTHFLLYTERVHFFKRLVLKGIRHLVFFQLPQYPHFFTELANYMQTVYQNKKGGSDGNMSCAIVYNKYDAQRLAGVVGTERAGHMMGAEKNVHMFIAGSN</sequence>
<gene>
    <name evidence="9" type="ORF">TCAL_01022</name>
</gene>
<feature type="domain" description="UTP25 C-terminal" evidence="7">
    <location>
        <begin position="500"/>
        <end position="688"/>
    </location>
</feature>
<dbReference type="GO" id="GO:0000462">
    <property type="term" value="P:maturation of SSU-rRNA from tricistronic rRNA transcript (SSU-rRNA, 5.8S rRNA, LSU-rRNA)"/>
    <property type="evidence" value="ECO:0007669"/>
    <property type="project" value="TreeGrafter"/>
</dbReference>
<dbReference type="PANTHER" id="PTHR12933:SF0">
    <property type="entry name" value="U3 SMALL NUCLEOLAR RNA-ASSOCIATED PROTEIN 25 HOMOLOG"/>
    <property type="match status" value="1"/>
</dbReference>
<evidence type="ECO:0000256" key="3">
    <source>
        <dbReference type="ARBA" id="ARBA00023242"/>
    </source>
</evidence>
<organism evidence="9 10">
    <name type="scientific">Tigriopus californicus</name>
    <name type="common">Marine copepod</name>
    <dbReference type="NCBI Taxonomy" id="6832"/>
    <lineage>
        <taxon>Eukaryota</taxon>
        <taxon>Metazoa</taxon>
        <taxon>Ecdysozoa</taxon>
        <taxon>Arthropoda</taxon>
        <taxon>Crustacea</taxon>
        <taxon>Multicrustacea</taxon>
        <taxon>Hexanauplia</taxon>
        <taxon>Copepoda</taxon>
        <taxon>Harpacticoida</taxon>
        <taxon>Harpacticidae</taxon>
        <taxon>Tigriopus</taxon>
    </lineage>
</organism>
<dbReference type="InterPro" id="IPR053940">
    <property type="entry name" value="UTP25_NTPase-like"/>
</dbReference>
<reference evidence="9 10" key="1">
    <citation type="journal article" date="2018" name="Nat. Ecol. Evol.">
        <title>Genomic signatures of mitonuclear coevolution across populations of Tigriopus californicus.</title>
        <authorList>
            <person name="Barreto F.S."/>
            <person name="Watson E.T."/>
            <person name="Lima T.G."/>
            <person name="Willett C.S."/>
            <person name="Edmands S."/>
            <person name="Li W."/>
            <person name="Burton R.S."/>
        </authorList>
    </citation>
    <scope>NUCLEOTIDE SEQUENCE [LARGE SCALE GENOMIC DNA]</scope>
    <source>
        <strain evidence="9 10">San Diego</strain>
    </source>
</reference>
<evidence type="ECO:0000256" key="5">
    <source>
        <dbReference type="ARBA" id="ARBA00032325"/>
    </source>
</evidence>
<dbReference type="InterPro" id="IPR053939">
    <property type="entry name" value="UTP25_C"/>
</dbReference>
<evidence type="ECO:0000313" key="10">
    <source>
        <dbReference type="Proteomes" id="UP000318571"/>
    </source>
</evidence>
<dbReference type="GO" id="GO:0019843">
    <property type="term" value="F:rRNA binding"/>
    <property type="evidence" value="ECO:0007669"/>
    <property type="project" value="TreeGrafter"/>
</dbReference>
<dbReference type="Pfam" id="PF06862">
    <property type="entry name" value="Utp25_C"/>
    <property type="match status" value="1"/>
</dbReference>
<keyword evidence="3" id="KW-0539">Nucleus</keyword>
<accession>A0A553P446</accession>
<evidence type="ECO:0000256" key="2">
    <source>
        <dbReference type="ARBA" id="ARBA00009223"/>
    </source>
</evidence>
<evidence type="ECO:0000259" key="8">
    <source>
        <dbReference type="Pfam" id="PF22916"/>
    </source>
</evidence>
<feature type="compositionally biased region" description="Acidic residues" evidence="6">
    <location>
        <begin position="53"/>
        <end position="62"/>
    </location>
</feature>
<comment type="similarity">
    <text evidence="2">Belongs to the UTP25 family.</text>
</comment>
<comment type="caution">
    <text evidence="9">The sequence shown here is derived from an EMBL/GenBank/DDBJ whole genome shotgun (WGS) entry which is preliminary data.</text>
</comment>
<comment type="subcellular location">
    <subcellularLocation>
        <location evidence="1">Nucleus</location>
        <location evidence="1">Nucleolus</location>
    </subcellularLocation>
</comment>
<keyword evidence="10" id="KW-1185">Reference proteome</keyword>
<evidence type="ECO:0000256" key="6">
    <source>
        <dbReference type="SAM" id="MobiDB-lite"/>
    </source>
</evidence>
<dbReference type="Pfam" id="PF22916">
    <property type="entry name" value="UTP25_NTPase-like"/>
    <property type="match status" value="1"/>
</dbReference>
<evidence type="ECO:0000313" key="9">
    <source>
        <dbReference type="EMBL" id="TRY72457.1"/>
    </source>
</evidence>
<dbReference type="Gene3D" id="3.40.50.300">
    <property type="entry name" value="P-loop containing nucleotide triphosphate hydrolases"/>
    <property type="match status" value="1"/>
</dbReference>
<dbReference type="Proteomes" id="UP000318571">
    <property type="component" value="Chromosome 7"/>
</dbReference>
<dbReference type="OMA" id="QDRGDTF"/>
<dbReference type="AlphaFoldDB" id="A0A553P446"/>
<evidence type="ECO:0000256" key="1">
    <source>
        <dbReference type="ARBA" id="ARBA00004604"/>
    </source>
</evidence>
<dbReference type="InterPro" id="IPR027417">
    <property type="entry name" value="P-loop_NTPase"/>
</dbReference>
<feature type="domain" description="UTP25 NTP hydrolase-like" evidence="8">
    <location>
        <begin position="226"/>
        <end position="490"/>
    </location>
</feature>
<feature type="compositionally biased region" description="Gly residues" evidence="6">
    <location>
        <begin position="15"/>
        <end position="25"/>
    </location>
</feature>
<name>A0A553P446_TIGCA</name>
<feature type="compositionally biased region" description="Basic residues" evidence="6">
    <location>
        <begin position="1"/>
        <end position="13"/>
    </location>
</feature>
<protein>
    <recommendedName>
        <fullName evidence="4">U3 small nucleolar RNA-associated protein 25 homolog</fullName>
    </recommendedName>
    <alternativeName>
        <fullName evidence="5">UTP25 small subunit processor component</fullName>
    </alternativeName>
</protein>
<dbReference type="GO" id="GO:0034511">
    <property type="term" value="F:U3 snoRNA binding"/>
    <property type="evidence" value="ECO:0007669"/>
    <property type="project" value="InterPro"/>
</dbReference>
<dbReference type="InterPro" id="IPR010678">
    <property type="entry name" value="UTP25"/>
</dbReference>
<dbReference type="GO" id="GO:0032040">
    <property type="term" value="C:small-subunit processome"/>
    <property type="evidence" value="ECO:0007669"/>
    <property type="project" value="TreeGrafter"/>
</dbReference>
<dbReference type="PANTHER" id="PTHR12933">
    <property type="entry name" value="ORF PROTEIN-RELATED"/>
    <property type="match status" value="1"/>
</dbReference>
<evidence type="ECO:0000256" key="4">
    <source>
        <dbReference type="ARBA" id="ARBA00024421"/>
    </source>
</evidence>
<proteinExistence type="inferred from homology"/>